<evidence type="ECO:0000256" key="1">
    <source>
        <dbReference type="SAM" id="MobiDB-lite"/>
    </source>
</evidence>
<name>A0A4Z2ELY5_9TELE</name>
<feature type="compositionally biased region" description="Basic and acidic residues" evidence="1">
    <location>
        <begin position="70"/>
        <end position="80"/>
    </location>
</feature>
<comment type="caution">
    <text evidence="2">The sequence shown here is derived from an EMBL/GenBank/DDBJ whole genome shotgun (WGS) entry which is preliminary data.</text>
</comment>
<feature type="compositionally biased region" description="Basic and acidic residues" evidence="1">
    <location>
        <begin position="100"/>
        <end position="112"/>
    </location>
</feature>
<keyword evidence="3" id="KW-1185">Reference proteome</keyword>
<protein>
    <submittedName>
        <fullName evidence="2">Uncharacterized protein</fullName>
    </submittedName>
</protein>
<gene>
    <name evidence="2" type="ORF">EYF80_059944</name>
</gene>
<accession>A0A4Z2ELY5</accession>
<proteinExistence type="predicted"/>
<dbReference type="Proteomes" id="UP000314294">
    <property type="component" value="Unassembled WGS sequence"/>
</dbReference>
<organism evidence="2 3">
    <name type="scientific">Liparis tanakae</name>
    <name type="common">Tanaka's snailfish</name>
    <dbReference type="NCBI Taxonomy" id="230148"/>
    <lineage>
        <taxon>Eukaryota</taxon>
        <taxon>Metazoa</taxon>
        <taxon>Chordata</taxon>
        <taxon>Craniata</taxon>
        <taxon>Vertebrata</taxon>
        <taxon>Euteleostomi</taxon>
        <taxon>Actinopterygii</taxon>
        <taxon>Neopterygii</taxon>
        <taxon>Teleostei</taxon>
        <taxon>Neoteleostei</taxon>
        <taxon>Acanthomorphata</taxon>
        <taxon>Eupercaria</taxon>
        <taxon>Perciformes</taxon>
        <taxon>Cottioidei</taxon>
        <taxon>Cottales</taxon>
        <taxon>Liparidae</taxon>
        <taxon>Liparis</taxon>
    </lineage>
</organism>
<feature type="compositionally biased region" description="Basic and acidic residues" evidence="1">
    <location>
        <begin position="120"/>
        <end position="131"/>
    </location>
</feature>
<dbReference type="EMBL" id="SRLO01005049">
    <property type="protein sequence ID" value="TNN29906.1"/>
    <property type="molecule type" value="Genomic_DNA"/>
</dbReference>
<evidence type="ECO:0000313" key="2">
    <source>
        <dbReference type="EMBL" id="TNN29906.1"/>
    </source>
</evidence>
<dbReference type="AlphaFoldDB" id="A0A4Z2ELY5"/>
<sequence length="131" mass="15041">MLSEAIIWRRDRMALITASRNSSSLVSCLSVSCFMSQCFMFLTCCSKHQRGEMLRRGLQGGRSAQSLRLHGGEDAVEARQRPGLNPLHPAEQRRRRRGGGRREEERRGRGGGEGEEEQEEERRRGREEERL</sequence>
<feature type="region of interest" description="Disordered" evidence="1">
    <location>
        <begin position="56"/>
        <end position="131"/>
    </location>
</feature>
<reference evidence="2 3" key="1">
    <citation type="submission" date="2019-03" db="EMBL/GenBank/DDBJ databases">
        <title>First draft genome of Liparis tanakae, snailfish: a comprehensive survey of snailfish specific genes.</title>
        <authorList>
            <person name="Kim W."/>
            <person name="Song I."/>
            <person name="Jeong J.-H."/>
            <person name="Kim D."/>
            <person name="Kim S."/>
            <person name="Ryu S."/>
            <person name="Song J.Y."/>
            <person name="Lee S.K."/>
        </authorList>
    </citation>
    <scope>NUCLEOTIDE SEQUENCE [LARGE SCALE GENOMIC DNA]</scope>
    <source>
        <tissue evidence="2">Muscle</tissue>
    </source>
</reference>
<evidence type="ECO:0000313" key="3">
    <source>
        <dbReference type="Proteomes" id="UP000314294"/>
    </source>
</evidence>